<evidence type="ECO:0000256" key="5">
    <source>
        <dbReference type="ARBA" id="ARBA00023136"/>
    </source>
</evidence>
<accession>A0A0G4B5F6</accession>
<feature type="domain" description="Polysaccharide chain length determinant N-terminal" evidence="7">
    <location>
        <begin position="2"/>
        <end position="90"/>
    </location>
</feature>
<keyword evidence="5 6" id="KW-0472">Membrane</keyword>
<dbReference type="Pfam" id="PF02706">
    <property type="entry name" value="Wzz"/>
    <property type="match status" value="1"/>
</dbReference>
<evidence type="ECO:0000259" key="7">
    <source>
        <dbReference type="Pfam" id="PF02706"/>
    </source>
</evidence>
<reference evidence="8 9" key="1">
    <citation type="journal article" date="2015" name="Nature">
        <title>rRNA introns, odd ribosomes, and small enigmatic genomes across a large radiation of phyla.</title>
        <authorList>
            <person name="Brown C.T."/>
            <person name="Hug L.A."/>
            <person name="Thomas B.C."/>
            <person name="Sharon I."/>
            <person name="Castelle C.J."/>
            <person name="Singh A."/>
            <person name="Wilkins M.J."/>
            <person name="Williams K.H."/>
            <person name="Banfield J.F."/>
        </authorList>
    </citation>
    <scope>NUCLEOTIDE SEQUENCE [LARGE SCALE GENOMIC DNA]</scope>
</reference>
<evidence type="ECO:0000256" key="2">
    <source>
        <dbReference type="ARBA" id="ARBA00022475"/>
    </source>
</evidence>
<evidence type="ECO:0000313" key="9">
    <source>
        <dbReference type="Proteomes" id="UP000035648"/>
    </source>
</evidence>
<dbReference type="InterPro" id="IPR003856">
    <property type="entry name" value="LPS_length_determ_N"/>
</dbReference>
<gene>
    <name evidence="8" type="ORF">UT28_C0001G0881</name>
</gene>
<feature type="transmembrane region" description="Helical" evidence="6">
    <location>
        <begin position="176"/>
        <end position="198"/>
    </location>
</feature>
<dbReference type="EMBL" id="CP011213">
    <property type="protein sequence ID" value="AKM82658.1"/>
    <property type="molecule type" value="Genomic_DNA"/>
</dbReference>
<organism evidence="8 9">
    <name type="scientific">Berkelbacteria bacterium GW2011_GWE1_39_12</name>
    <dbReference type="NCBI Taxonomy" id="1618337"/>
    <lineage>
        <taxon>Bacteria</taxon>
        <taxon>Candidatus Berkelbacteria</taxon>
    </lineage>
</organism>
<dbReference type="PANTHER" id="PTHR32309:SF31">
    <property type="entry name" value="CAPSULAR EXOPOLYSACCHARIDE FAMILY"/>
    <property type="match status" value="1"/>
</dbReference>
<dbReference type="AlphaFoldDB" id="A0A0G4B5F6"/>
<keyword evidence="2" id="KW-1003">Cell membrane</keyword>
<dbReference type="KEGG" id="bbgw:UT28_C0001G0881"/>
<comment type="subcellular location">
    <subcellularLocation>
        <location evidence="1">Cell membrane</location>
        <topology evidence="1">Multi-pass membrane protein</topology>
    </subcellularLocation>
</comment>
<proteinExistence type="predicted"/>
<sequence length="204" mass="22521">MELKEYFKIIGKHLWVFVTIILLTTVFAFGFTKAKPTTYTSSTTFTVNKASALKQSQANYYLYDNYYNVQSSGLYAQVVASWFSSPAVVTDIYQKAGIAVPNVSQNTLGKTFKATYDQPSVINVSISGSDQTELQKLMNAAYDVLQAKTDELGQNDVSFYELAKFEPVVTKDNPSLILNTVIGLIAGIILGALIALAVEYFKED</sequence>
<dbReference type="PANTHER" id="PTHR32309">
    <property type="entry name" value="TYROSINE-PROTEIN KINASE"/>
    <property type="match status" value="1"/>
</dbReference>
<dbReference type="InterPro" id="IPR050445">
    <property type="entry name" value="Bact_polysacc_biosynth/exp"/>
</dbReference>
<name>A0A0G4B5F6_9BACT</name>
<feature type="transmembrane region" description="Helical" evidence="6">
    <location>
        <begin position="12"/>
        <end position="31"/>
    </location>
</feature>
<protein>
    <recommendedName>
        <fullName evidence="7">Polysaccharide chain length determinant N-terminal domain-containing protein</fullName>
    </recommendedName>
</protein>
<evidence type="ECO:0000256" key="3">
    <source>
        <dbReference type="ARBA" id="ARBA00022692"/>
    </source>
</evidence>
<evidence type="ECO:0000256" key="6">
    <source>
        <dbReference type="SAM" id="Phobius"/>
    </source>
</evidence>
<dbReference type="Proteomes" id="UP000035648">
    <property type="component" value="Chromosome"/>
</dbReference>
<dbReference type="STRING" id="1618337.UT28_C0001G0881"/>
<evidence type="ECO:0000256" key="4">
    <source>
        <dbReference type="ARBA" id="ARBA00022989"/>
    </source>
</evidence>
<evidence type="ECO:0000313" key="8">
    <source>
        <dbReference type="EMBL" id="AKM82658.1"/>
    </source>
</evidence>
<keyword evidence="3 6" id="KW-0812">Transmembrane</keyword>
<evidence type="ECO:0000256" key="1">
    <source>
        <dbReference type="ARBA" id="ARBA00004651"/>
    </source>
</evidence>
<keyword evidence="4 6" id="KW-1133">Transmembrane helix</keyword>
<dbReference type="GO" id="GO:0005886">
    <property type="term" value="C:plasma membrane"/>
    <property type="evidence" value="ECO:0007669"/>
    <property type="project" value="UniProtKB-SubCell"/>
</dbReference>